<keyword evidence="3" id="KW-0132">Cell division</keyword>
<feature type="compositionally biased region" description="Low complexity" evidence="9">
    <location>
        <begin position="420"/>
        <end position="431"/>
    </location>
</feature>
<proteinExistence type="inferred from homology"/>
<evidence type="ECO:0000256" key="5">
    <source>
        <dbReference type="ARBA" id="ARBA00023134"/>
    </source>
</evidence>
<evidence type="ECO:0000256" key="4">
    <source>
        <dbReference type="ARBA" id="ARBA00022741"/>
    </source>
</evidence>
<comment type="subcellular location">
    <subcellularLocation>
        <location evidence="1">Cytoplasm</location>
    </subcellularLocation>
</comment>
<evidence type="ECO:0000259" key="10">
    <source>
        <dbReference type="PROSITE" id="PS51719"/>
    </source>
</evidence>
<evidence type="ECO:0000256" key="9">
    <source>
        <dbReference type="SAM" id="MobiDB-lite"/>
    </source>
</evidence>
<dbReference type="Gene3D" id="3.40.50.300">
    <property type="entry name" value="P-loop containing nucleotide triphosphate hydrolases"/>
    <property type="match status" value="1"/>
</dbReference>
<keyword evidence="5 8" id="KW-0342">GTP-binding</keyword>
<reference evidence="11 12" key="1">
    <citation type="submission" date="2024-03" db="EMBL/GenBank/DDBJ databases">
        <title>Adaptation during the transition from Ophiocordyceps entomopathogen to insect associate is accompanied by gene loss and intensified selection.</title>
        <authorList>
            <person name="Ward C.M."/>
            <person name="Onetto C.A."/>
            <person name="Borneman A.R."/>
        </authorList>
    </citation>
    <scope>NUCLEOTIDE SEQUENCE [LARGE SCALE GENOMIC DNA]</scope>
    <source>
        <strain evidence="11">AWRI1</strain>
        <tissue evidence="11">Single Adult Female</tissue>
    </source>
</reference>
<dbReference type="GO" id="GO:0051301">
    <property type="term" value="P:cell division"/>
    <property type="evidence" value="ECO:0007669"/>
    <property type="project" value="UniProtKB-KW"/>
</dbReference>
<evidence type="ECO:0000256" key="6">
    <source>
        <dbReference type="ARBA" id="ARBA00023306"/>
    </source>
</evidence>
<feature type="domain" description="Septin-type G" evidence="10">
    <location>
        <begin position="92"/>
        <end position="365"/>
    </location>
</feature>
<dbReference type="PIRSF" id="PIRSF006698">
    <property type="entry name" value="Septin"/>
    <property type="match status" value="1"/>
</dbReference>
<sequence>METLLKELLPPLQGSVKCSSVILKSPTKPRKYQSALKDTHCLSCPPADMKFSTAMRRKLTSSSSLSKHENGDRDYIGFATLPEQVHRKSVKRGFDFTLMVVGESGLGKSTLINSLFLSDLYKDRKIPEVNDRVTKTTTIERKTMDIEERGVKLRLTVVDTPGFGDSLNCEDSWRACSNYIDEQFRQYFTDESGLNRKNIVDNRVHCCLYFIPPYGHGLRQLDIELMKQIQHKVNIVPIIGKADTLTEPEMKRLKKRIMADIQEHNIQIYQFPECDSDEDEDFKRQDKELKECIPFAVIGSHNIFEVGGRKVRGRQYPWGIVEVENPKHSDFNKLRNMLITTHMQDLKDVTEDVYYENFRVQCISQISQQAIRERGKLKRDSVAQIDGIISETDKLLLQKDEEIRRMQDMLSQMQEKLKASSRSSNSIYSDSQTPTEFDGKKKDGIINV</sequence>
<keyword evidence="6" id="KW-0131">Cell cycle</keyword>
<evidence type="ECO:0000256" key="8">
    <source>
        <dbReference type="RuleBase" id="RU004560"/>
    </source>
</evidence>
<dbReference type="InterPro" id="IPR016491">
    <property type="entry name" value="Septin"/>
</dbReference>
<dbReference type="AlphaFoldDB" id="A0AAN9TVP7"/>
<dbReference type="Pfam" id="PF00735">
    <property type="entry name" value="Septin"/>
    <property type="match status" value="1"/>
</dbReference>
<dbReference type="FunFam" id="3.40.50.300:FF:000064">
    <property type="entry name" value="Septin 4"/>
    <property type="match status" value="1"/>
</dbReference>
<comment type="similarity">
    <text evidence="7 8">Belongs to the TRAFAC class TrmE-Era-EngA-EngB-Septin-like GTPase superfamily. Septin GTPase family.</text>
</comment>
<dbReference type="Proteomes" id="UP001367676">
    <property type="component" value="Unassembled WGS sequence"/>
</dbReference>
<keyword evidence="12" id="KW-1185">Reference proteome</keyword>
<protein>
    <recommendedName>
        <fullName evidence="7">Septin</fullName>
    </recommendedName>
</protein>
<accession>A0AAN9TVP7</accession>
<dbReference type="InterPro" id="IPR030379">
    <property type="entry name" value="G_SEPTIN_dom"/>
</dbReference>
<evidence type="ECO:0000313" key="12">
    <source>
        <dbReference type="Proteomes" id="UP001367676"/>
    </source>
</evidence>
<keyword evidence="4 8" id="KW-0547">Nucleotide-binding</keyword>
<dbReference type="PANTHER" id="PTHR18884">
    <property type="entry name" value="SEPTIN"/>
    <property type="match status" value="1"/>
</dbReference>
<evidence type="ECO:0000256" key="3">
    <source>
        <dbReference type="ARBA" id="ARBA00022618"/>
    </source>
</evidence>
<dbReference type="InterPro" id="IPR027417">
    <property type="entry name" value="P-loop_NTPase"/>
</dbReference>
<feature type="region of interest" description="Disordered" evidence="9">
    <location>
        <begin position="412"/>
        <end position="448"/>
    </location>
</feature>
<evidence type="ECO:0000256" key="7">
    <source>
        <dbReference type="PIRNR" id="PIRNR006698"/>
    </source>
</evidence>
<dbReference type="CDD" id="cd01850">
    <property type="entry name" value="CDC_Septin"/>
    <property type="match status" value="1"/>
</dbReference>
<name>A0AAN9TVP7_9HEMI</name>
<dbReference type="SUPFAM" id="SSF52540">
    <property type="entry name" value="P-loop containing nucleoside triphosphate hydrolases"/>
    <property type="match status" value="1"/>
</dbReference>
<evidence type="ECO:0000313" key="11">
    <source>
        <dbReference type="EMBL" id="KAK7588070.1"/>
    </source>
</evidence>
<evidence type="ECO:0000256" key="1">
    <source>
        <dbReference type="ARBA" id="ARBA00004496"/>
    </source>
</evidence>
<comment type="caution">
    <text evidence="11">The sequence shown here is derived from an EMBL/GenBank/DDBJ whole genome shotgun (WGS) entry which is preliminary data.</text>
</comment>
<feature type="compositionally biased region" description="Basic and acidic residues" evidence="9">
    <location>
        <begin position="437"/>
        <end position="448"/>
    </location>
</feature>
<organism evidence="11 12">
    <name type="scientific">Parthenolecanium corni</name>
    <dbReference type="NCBI Taxonomy" id="536013"/>
    <lineage>
        <taxon>Eukaryota</taxon>
        <taxon>Metazoa</taxon>
        <taxon>Ecdysozoa</taxon>
        <taxon>Arthropoda</taxon>
        <taxon>Hexapoda</taxon>
        <taxon>Insecta</taxon>
        <taxon>Pterygota</taxon>
        <taxon>Neoptera</taxon>
        <taxon>Paraneoptera</taxon>
        <taxon>Hemiptera</taxon>
        <taxon>Sternorrhyncha</taxon>
        <taxon>Coccoidea</taxon>
        <taxon>Coccidae</taxon>
        <taxon>Parthenolecanium</taxon>
    </lineage>
</organism>
<dbReference type="EMBL" id="JBBCAQ010000023">
    <property type="protein sequence ID" value="KAK7588070.1"/>
    <property type="molecule type" value="Genomic_DNA"/>
</dbReference>
<gene>
    <name evidence="11" type="ORF">V9T40_005315</name>
</gene>
<dbReference type="GO" id="GO:0005737">
    <property type="term" value="C:cytoplasm"/>
    <property type="evidence" value="ECO:0007669"/>
    <property type="project" value="UniProtKB-SubCell"/>
</dbReference>
<evidence type="ECO:0000256" key="2">
    <source>
        <dbReference type="ARBA" id="ARBA00022490"/>
    </source>
</evidence>
<dbReference type="PROSITE" id="PS51719">
    <property type="entry name" value="G_SEPTIN"/>
    <property type="match status" value="1"/>
</dbReference>
<dbReference type="GO" id="GO:0005525">
    <property type="term" value="F:GTP binding"/>
    <property type="evidence" value="ECO:0007669"/>
    <property type="project" value="UniProtKB-UniRule"/>
</dbReference>
<keyword evidence="2" id="KW-0963">Cytoplasm</keyword>